<feature type="modified residue" description="N6-(pyridoxal phosphate)lysine" evidence="2">
    <location>
        <position position="185"/>
    </location>
</feature>
<dbReference type="GO" id="GO:0000271">
    <property type="term" value="P:polysaccharide biosynthetic process"/>
    <property type="evidence" value="ECO:0007669"/>
    <property type="project" value="TreeGrafter"/>
</dbReference>
<evidence type="ECO:0000313" key="4">
    <source>
        <dbReference type="EMBL" id="OGM59316.1"/>
    </source>
</evidence>
<dbReference type="Gene3D" id="3.40.640.10">
    <property type="entry name" value="Type I PLP-dependent aspartate aminotransferase-like (Major domain)"/>
    <property type="match status" value="1"/>
</dbReference>
<keyword evidence="2 3" id="KW-0663">Pyridoxal phosphate</keyword>
<dbReference type="Gene3D" id="3.90.1150.10">
    <property type="entry name" value="Aspartate Aminotransferase, domain 1"/>
    <property type="match status" value="1"/>
</dbReference>
<evidence type="ECO:0000256" key="1">
    <source>
        <dbReference type="PIRSR" id="PIRSR000390-1"/>
    </source>
</evidence>
<reference evidence="4 5" key="1">
    <citation type="journal article" date="2016" name="Nat. Commun.">
        <title>Thousands of microbial genomes shed light on interconnected biogeochemical processes in an aquifer system.</title>
        <authorList>
            <person name="Anantharaman K."/>
            <person name="Brown C.T."/>
            <person name="Hug L.A."/>
            <person name="Sharon I."/>
            <person name="Castelle C.J."/>
            <person name="Probst A.J."/>
            <person name="Thomas B.C."/>
            <person name="Singh A."/>
            <person name="Wilkins M.J."/>
            <person name="Karaoz U."/>
            <person name="Brodie E.L."/>
            <person name="Williams K.H."/>
            <person name="Hubbard S.S."/>
            <person name="Banfield J.F."/>
        </authorList>
    </citation>
    <scope>NUCLEOTIDE SEQUENCE [LARGE SCALE GENOMIC DNA]</scope>
</reference>
<protein>
    <recommendedName>
        <fullName evidence="6">DegT/DnrJ/EryC1/StrS aminotransferase</fullName>
    </recommendedName>
</protein>
<sequence>MKKNIAISLSPNTQKDDVLLAFKELFTPISWFDFRKTERLERKFEEYFGRGFKALAVNSGRGAEYLILKASGIGKGSEVAIQAFTCVTVPNSIIWLGAKPSYVDIDNSFNIDPKALSEKLSEKTRAIIVQHSFGIPAKIELIKKIARKKKLLLIEDCAVSLGGSYKNKRLGTFGDVAFFSFGRDKVISSVFGGMIVTKDKRFYEKIKKERDSLNYPQPFWLVQQLLHPILFNLFILPTFGLGVGKSTLGKLFLYIFLKLKILSRAVYQEEKMGRKPYYFPQKMPGALASLALKQFEKLDKFNSQRREIASFYRESFSKSKFKIPPRVKGAIWLRFPLLVENAQTILSLAKKKNIQLGDWYRKVIYPVSDTRLVGYRKGLCPNAERASEKIINLPTYPNISKKEAGFIVNLIRNG</sequence>
<dbReference type="InterPro" id="IPR015422">
    <property type="entry name" value="PyrdxlP-dep_Trfase_small"/>
</dbReference>
<dbReference type="PIRSF" id="PIRSF000390">
    <property type="entry name" value="PLP_StrS"/>
    <property type="match status" value="1"/>
</dbReference>
<accession>A0A1F8B5K9</accession>
<comment type="similarity">
    <text evidence="3">Belongs to the DegT/DnrJ/EryC1 family.</text>
</comment>
<evidence type="ECO:0000313" key="5">
    <source>
        <dbReference type="Proteomes" id="UP000176404"/>
    </source>
</evidence>
<dbReference type="PANTHER" id="PTHR30244">
    <property type="entry name" value="TRANSAMINASE"/>
    <property type="match status" value="1"/>
</dbReference>
<dbReference type="STRING" id="1802517.A2892_05650"/>
<dbReference type="SUPFAM" id="SSF53383">
    <property type="entry name" value="PLP-dependent transferases"/>
    <property type="match status" value="1"/>
</dbReference>
<dbReference type="GO" id="GO:0008483">
    <property type="term" value="F:transaminase activity"/>
    <property type="evidence" value="ECO:0007669"/>
    <property type="project" value="TreeGrafter"/>
</dbReference>
<dbReference type="PANTHER" id="PTHR30244:SF34">
    <property type="entry name" value="DTDP-4-AMINO-4,6-DIDEOXYGALACTOSE TRANSAMINASE"/>
    <property type="match status" value="1"/>
</dbReference>
<feature type="active site" description="Proton acceptor" evidence="1">
    <location>
        <position position="185"/>
    </location>
</feature>
<dbReference type="InterPro" id="IPR015424">
    <property type="entry name" value="PyrdxlP-dep_Trfase"/>
</dbReference>
<evidence type="ECO:0000256" key="2">
    <source>
        <dbReference type="PIRSR" id="PIRSR000390-2"/>
    </source>
</evidence>
<dbReference type="AlphaFoldDB" id="A0A1F8B5K9"/>
<dbReference type="Proteomes" id="UP000176404">
    <property type="component" value="Unassembled WGS sequence"/>
</dbReference>
<organism evidence="4 5">
    <name type="scientific">Candidatus Woesebacteria bacterium RIFCSPLOWO2_01_FULL_39_10b</name>
    <dbReference type="NCBI Taxonomy" id="1802517"/>
    <lineage>
        <taxon>Bacteria</taxon>
        <taxon>Candidatus Woeseibacteriota</taxon>
    </lineage>
</organism>
<evidence type="ECO:0000256" key="3">
    <source>
        <dbReference type="RuleBase" id="RU004508"/>
    </source>
</evidence>
<dbReference type="EMBL" id="MGHD01000022">
    <property type="protein sequence ID" value="OGM59316.1"/>
    <property type="molecule type" value="Genomic_DNA"/>
</dbReference>
<dbReference type="GO" id="GO:0030170">
    <property type="term" value="F:pyridoxal phosphate binding"/>
    <property type="evidence" value="ECO:0007669"/>
    <property type="project" value="TreeGrafter"/>
</dbReference>
<dbReference type="Pfam" id="PF01041">
    <property type="entry name" value="DegT_DnrJ_EryC1"/>
    <property type="match status" value="2"/>
</dbReference>
<evidence type="ECO:0008006" key="6">
    <source>
        <dbReference type="Google" id="ProtNLM"/>
    </source>
</evidence>
<proteinExistence type="inferred from homology"/>
<dbReference type="InterPro" id="IPR000653">
    <property type="entry name" value="DegT/StrS_aminotransferase"/>
</dbReference>
<gene>
    <name evidence="4" type="ORF">A2892_05650</name>
</gene>
<name>A0A1F8B5K9_9BACT</name>
<dbReference type="InterPro" id="IPR015421">
    <property type="entry name" value="PyrdxlP-dep_Trfase_major"/>
</dbReference>
<comment type="caution">
    <text evidence="4">The sequence shown here is derived from an EMBL/GenBank/DDBJ whole genome shotgun (WGS) entry which is preliminary data.</text>
</comment>